<evidence type="ECO:0000259" key="7">
    <source>
        <dbReference type="Pfam" id="PF04024"/>
    </source>
</evidence>
<feature type="region of interest" description="Disordered" evidence="4">
    <location>
        <begin position="89"/>
        <end position="125"/>
    </location>
</feature>
<dbReference type="RefSeq" id="WP_207118961.1">
    <property type="nucleotide sequence ID" value="NZ_JAFLEQ010000008.1"/>
</dbReference>
<dbReference type="InterPro" id="IPR036890">
    <property type="entry name" value="HATPase_C_sf"/>
</dbReference>
<dbReference type="PANTHER" id="PTHR24421:SF61">
    <property type="entry name" value="OXYGEN SENSOR HISTIDINE KINASE NREB"/>
    <property type="match status" value="1"/>
</dbReference>
<organism evidence="8 9">
    <name type="scientific">Corynebacterium mendelii</name>
    <dbReference type="NCBI Taxonomy" id="2765362"/>
    <lineage>
        <taxon>Bacteria</taxon>
        <taxon>Bacillati</taxon>
        <taxon>Actinomycetota</taxon>
        <taxon>Actinomycetes</taxon>
        <taxon>Mycobacteriales</taxon>
        <taxon>Corynebacteriaceae</taxon>
        <taxon>Corynebacterium</taxon>
    </lineage>
</organism>
<keyword evidence="9" id="KW-1185">Reference proteome</keyword>
<feature type="compositionally biased region" description="Gly residues" evidence="4">
    <location>
        <begin position="115"/>
        <end position="125"/>
    </location>
</feature>
<dbReference type="PANTHER" id="PTHR24421">
    <property type="entry name" value="NITRATE/NITRITE SENSOR PROTEIN NARX-RELATED"/>
    <property type="match status" value="1"/>
</dbReference>
<dbReference type="GO" id="GO:0016301">
    <property type="term" value="F:kinase activity"/>
    <property type="evidence" value="ECO:0007669"/>
    <property type="project" value="UniProtKB-KW"/>
</dbReference>
<feature type="domain" description="Phage shock protein PspC N-terminal" evidence="7">
    <location>
        <begin position="12"/>
        <end position="67"/>
    </location>
</feature>
<keyword evidence="2" id="KW-0418">Kinase</keyword>
<keyword evidence="5" id="KW-0472">Membrane</keyword>
<name>A0A939DZE4_9CORY</name>
<reference evidence="8" key="1">
    <citation type="submission" date="2021-03" db="EMBL/GenBank/DDBJ databases">
        <authorList>
            <person name="Sun Q."/>
        </authorList>
    </citation>
    <scope>NUCLEOTIDE SEQUENCE</scope>
    <source>
        <strain evidence="8">CCM 8862</strain>
    </source>
</reference>
<dbReference type="InterPro" id="IPR007168">
    <property type="entry name" value="Phageshock_PspC_N"/>
</dbReference>
<gene>
    <name evidence="8" type="ORF">JZY06_05450</name>
</gene>
<feature type="transmembrane region" description="Helical" evidence="5">
    <location>
        <begin position="240"/>
        <end position="263"/>
    </location>
</feature>
<evidence type="ECO:0000313" key="9">
    <source>
        <dbReference type="Proteomes" id="UP000664332"/>
    </source>
</evidence>
<dbReference type="SUPFAM" id="SSF55874">
    <property type="entry name" value="ATPase domain of HSP90 chaperone/DNA topoisomerase II/histidine kinase"/>
    <property type="match status" value="1"/>
</dbReference>
<evidence type="ECO:0000256" key="4">
    <source>
        <dbReference type="SAM" id="MobiDB-lite"/>
    </source>
</evidence>
<evidence type="ECO:0000259" key="6">
    <source>
        <dbReference type="Pfam" id="PF02518"/>
    </source>
</evidence>
<dbReference type="GO" id="GO:0000160">
    <property type="term" value="P:phosphorelay signal transduction system"/>
    <property type="evidence" value="ECO:0007669"/>
    <property type="project" value="UniProtKB-KW"/>
</dbReference>
<comment type="caution">
    <text evidence="8">The sequence shown here is derived from an EMBL/GenBank/DDBJ whole genome shotgun (WGS) entry which is preliminary data.</text>
</comment>
<accession>A0A939DZE4</accession>
<evidence type="ECO:0000256" key="3">
    <source>
        <dbReference type="ARBA" id="ARBA00023012"/>
    </source>
</evidence>
<keyword evidence="1" id="KW-0808">Transferase</keyword>
<dbReference type="Gene3D" id="3.30.565.10">
    <property type="entry name" value="Histidine kinase-like ATPase, C-terminal domain"/>
    <property type="match status" value="1"/>
</dbReference>
<feature type="transmembrane region" description="Helical" evidence="5">
    <location>
        <begin position="41"/>
        <end position="64"/>
    </location>
</feature>
<dbReference type="Pfam" id="PF04024">
    <property type="entry name" value="PspC"/>
    <property type="match status" value="1"/>
</dbReference>
<dbReference type="InterPro" id="IPR050482">
    <property type="entry name" value="Sensor_HK_TwoCompSys"/>
</dbReference>
<feature type="transmembrane region" description="Helical" evidence="5">
    <location>
        <begin position="157"/>
        <end position="174"/>
    </location>
</feature>
<dbReference type="EMBL" id="JAFLEQ010000008">
    <property type="protein sequence ID" value="MBN9644065.1"/>
    <property type="molecule type" value="Genomic_DNA"/>
</dbReference>
<evidence type="ECO:0000256" key="2">
    <source>
        <dbReference type="ARBA" id="ARBA00022777"/>
    </source>
</evidence>
<dbReference type="AlphaFoldDB" id="A0A939DZE4"/>
<dbReference type="InterPro" id="IPR003594">
    <property type="entry name" value="HATPase_dom"/>
</dbReference>
<proteinExistence type="predicted"/>
<keyword evidence="5" id="KW-1133">Transmembrane helix</keyword>
<evidence type="ECO:0000256" key="1">
    <source>
        <dbReference type="ARBA" id="ARBA00022679"/>
    </source>
</evidence>
<feature type="transmembrane region" description="Helical" evidence="5">
    <location>
        <begin position="180"/>
        <end position="199"/>
    </location>
</feature>
<keyword evidence="3" id="KW-0902">Two-component regulatory system</keyword>
<feature type="domain" description="Histidine kinase/HSP90-like ATPase" evidence="6">
    <location>
        <begin position="374"/>
        <end position="461"/>
    </location>
</feature>
<keyword evidence="5" id="KW-0812">Transmembrane</keyword>
<protein>
    <submittedName>
        <fullName evidence="8">PspC domain-containing protein</fullName>
    </submittedName>
</protein>
<dbReference type="Pfam" id="PF02518">
    <property type="entry name" value="HATPase_c"/>
    <property type="match status" value="1"/>
</dbReference>
<evidence type="ECO:0000256" key="5">
    <source>
        <dbReference type="SAM" id="Phobius"/>
    </source>
</evidence>
<feature type="transmembrane region" description="Helical" evidence="5">
    <location>
        <begin position="211"/>
        <end position="234"/>
    </location>
</feature>
<dbReference type="Proteomes" id="UP000664332">
    <property type="component" value="Unassembled WGS sequence"/>
</dbReference>
<sequence length="463" mass="48041">MTMTPPQQRPVVYRARDGRVIAGVAQGIADHLDISVTGVRILLVVAGVAGGAGVLFYVLAWWMIPQAPVDVNRHLAPGRRASVDGDTYYANTSRHSADPGVPRPVGAESDPATGPGTGGTGCSAGGRGERCFNRGTSLTEAKKQFGRLSRWASERKTGLLLVAVAAAVAVVVLGSMGISAFAAGSLGVVALGAAVVWLAGDWADGKRSPGFVAGAVIAGMALFLAGGVLVAVNWESEQFAGSAVIAVVVTFTGTAFLALPLVVRLWEQLSKERQAAALEAQRLEIASRLHDSVLQTLALIQKRAGDNREVALLARRQERQLRQWLFGSEVNLSAGAGTVKAAVELACAEVEDAYGIRINAVTVGADVELSDNAQAVVLAAREAMVNAAKHSGADCVDVYAECLAGELSIYVRDRGRGFDKNTVGAGRHGLAESVIGRMERAGGTATIESAPGEGTEITVTIAL</sequence>
<evidence type="ECO:0000313" key="8">
    <source>
        <dbReference type="EMBL" id="MBN9644065.1"/>
    </source>
</evidence>
<dbReference type="CDD" id="cd16917">
    <property type="entry name" value="HATPase_UhpB-NarQ-NarX-like"/>
    <property type="match status" value="1"/>
</dbReference>